<reference evidence="4" key="1">
    <citation type="journal article" date="2022" name="New Phytol.">
        <title>Evolutionary transition to the ectomycorrhizal habit in the genomes of a hyperdiverse lineage of mushroom-forming fungi.</title>
        <authorList>
            <person name="Looney B."/>
            <person name="Miyauchi S."/>
            <person name="Morin E."/>
            <person name="Drula E."/>
            <person name="Courty P.E."/>
            <person name="Kohler A."/>
            <person name="Kuo A."/>
            <person name="LaButti K."/>
            <person name="Pangilinan J."/>
            <person name="Lipzen A."/>
            <person name="Riley R."/>
            <person name="Andreopoulos W."/>
            <person name="He G."/>
            <person name="Johnson J."/>
            <person name="Nolan M."/>
            <person name="Tritt A."/>
            <person name="Barry K.W."/>
            <person name="Grigoriev I.V."/>
            <person name="Nagy L.G."/>
            <person name="Hibbett D."/>
            <person name="Henrissat B."/>
            <person name="Matheny P.B."/>
            <person name="Labbe J."/>
            <person name="Martin F.M."/>
        </authorList>
    </citation>
    <scope>NUCLEOTIDE SEQUENCE</scope>
    <source>
        <strain evidence="4">BPL690</strain>
    </source>
</reference>
<feature type="transmembrane region" description="Helical" evidence="2">
    <location>
        <begin position="187"/>
        <end position="213"/>
    </location>
</feature>
<evidence type="ECO:0000256" key="1">
    <source>
        <dbReference type="SAM" id="MobiDB-lite"/>
    </source>
</evidence>
<keyword evidence="2" id="KW-0812">Transmembrane</keyword>
<name>A0AAD4MBI3_9AGAM</name>
<keyword evidence="2" id="KW-1133">Transmembrane helix</keyword>
<keyword evidence="5" id="KW-1185">Reference proteome</keyword>
<gene>
    <name evidence="4" type="ORF">B0F90DRAFT_557364</name>
</gene>
<feature type="region of interest" description="Disordered" evidence="1">
    <location>
        <begin position="1"/>
        <end position="45"/>
    </location>
</feature>
<evidence type="ECO:0000313" key="4">
    <source>
        <dbReference type="EMBL" id="KAI0307341.1"/>
    </source>
</evidence>
<evidence type="ECO:0000256" key="2">
    <source>
        <dbReference type="SAM" id="Phobius"/>
    </source>
</evidence>
<keyword evidence="2" id="KW-0472">Membrane</keyword>
<feature type="compositionally biased region" description="Basic and acidic residues" evidence="1">
    <location>
        <begin position="1"/>
        <end position="15"/>
    </location>
</feature>
<accession>A0AAD4MBI3</accession>
<feature type="transmembrane region" description="Helical" evidence="2">
    <location>
        <begin position="72"/>
        <end position="93"/>
    </location>
</feature>
<dbReference type="AlphaFoldDB" id="A0AAD4MBI3"/>
<dbReference type="EMBL" id="WTXG01000002">
    <property type="protein sequence ID" value="KAI0307341.1"/>
    <property type="molecule type" value="Genomic_DNA"/>
</dbReference>
<dbReference type="PANTHER" id="PTHR37846">
    <property type="entry name" value="YALI0B21296P"/>
    <property type="match status" value="1"/>
</dbReference>
<comment type="caution">
    <text evidence="4">The sequence shown here is derived from an EMBL/GenBank/DDBJ whole genome shotgun (WGS) entry which is preliminary data.</text>
</comment>
<dbReference type="PANTHER" id="PTHR37846:SF1">
    <property type="entry name" value="DEACETYLASE-LIKE PROTEIN"/>
    <property type="match status" value="1"/>
</dbReference>
<dbReference type="Proteomes" id="UP001203297">
    <property type="component" value="Unassembled WGS sequence"/>
</dbReference>
<evidence type="ECO:0000313" key="5">
    <source>
        <dbReference type="Proteomes" id="UP001203297"/>
    </source>
</evidence>
<feature type="transmembrane region" description="Helical" evidence="2">
    <location>
        <begin position="105"/>
        <end position="123"/>
    </location>
</feature>
<organism evidence="4 5">
    <name type="scientific">Multifurca ochricompacta</name>
    <dbReference type="NCBI Taxonomy" id="376703"/>
    <lineage>
        <taxon>Eukaryota</taxon>
        <taxon>Fungi</taxon>
        <taxon>Dikarya</taxon>
        <taxon>Basidiomycota</taxon>
        <taxon>Agaricomycotina</taxon>
        <taxon>Agaricomycetes</taxon>
        <taxon>Russulales</taxon>
        <taxon>Russulaceae</taxon>
        <taxon>Multifurca</taxon>
    </lineage>
</organism>
<dbReference type="Pfam" id="PF24841">
    <property type="entry name" value="DUF7719"/>
    <property type="match status" value="1"/>
</dbReference>
<feature type="domain" description="DUF7719" evidence="3">
    <location>
        <begin position="151"/>
        <end position="217"/>
    </location>
</feature>
<protein>
    <recommendedName>
        <fullName evidence="3">DUF7719 domain-containing protein</fullName>
    </recommendedName>
</protein>
<evidence type="ECO:0000259" key="3">
    <source>
        <dbReference type="Pfam" id="PF24841"/>
    </source>
</evidence>
<dbReference type="InterPro" id="IPR056136">
    <property type="entry name" value="DUF7719"/>
</dbReference>
<proteinExistence type="predicted"/>
<sequence>MSRRRQTDGGSDSRKSSPYIQVPREEQPRLIKQTGTLKNDPVSVNEPRTISISPQAIPDSDDDGEYPLAEEIFAATTLLIPMSFLLLMMYILIHFQYGQQPSWDIIANKMLSSVPILAVFIFYSEDDYLVLSPVCSDKFPANRHKYTRWAQASFFVLSVASGTRMIYQVNYSNWLVNMQQCPPLGTIWVYTILQLDLVPAVLALLSVGLWVWWTGVRLVFN</sequence>